<evidence type="ECO:0000259" key="4">
    <source>
        <dbReference type="PROSITE" id="PS51898"/>
    </source>
</evidence>
<evidence type="ECO:0000313" key="5">
    <source>
        <dbReference type="EMBL" id="MBB5122493.1"/>
    </source>
</evidence>
<feature type="region of interest" description="Disordered" evidence="3">
    <location>
        <begin position="1"/>
        <end position="33"/>
    </location>
</feature>
<sequence>MPKKGNGQGTTPVEIPRKGRTNTWGVRTPRHVDPATGKEARYWIGRDFKNKTTAATALRKWFDEHEKAVEKAKEAAVEGASGGKAGVPGTVSLVKQDPLKSPDLTVGKLLDVWLKHHQGEGTTTSGYEPKIRLHIKPHLGDALAMEVTDTELDGLYAHLRTAPCPTNDDKPLGPKTVRHVHNMLSAAFSLITGPRKLLQFNPCHDAHPPTERMIKAAEPDFPTLTDSETARVLKEIWTPCGSSRCDGMRHHCLRDAALWSSYAVTQNRRSEPLGWMWPLIDWNVGSIKLKWVVVEEGNSFRLRKLTKDGDDEAIIYVDAAFLSVLWWQYERQQYEKERLGDRWVDHGLVHARDGFKLQPGRLAGGPQDPEKVSARWRTARSRLHLPEDFRLHDWRATGINNALDAKENPVEVSANARHHSVGYTLDRYGRRRAEGAKKLAASSASRIGLARATPVGSPALALSA</sequence>
<protein>
    <submittedName>
        <fullName evidence="5">Integrase</fullName>
    </submittedName>
</protein>
<proteinExistence type="predicted"/>
<dbReference type="GO" id="GO:0003677">
    <property type="term" value="F:DNA binding"/>
    <property type="evidence" value="ECO:0007669"/>
    <property type="project" value="UniProtKB-KW"/>
</dbReference>
<comment type="caution">
    <text evidence="5">The sequence shown here is derived from an EMBL/GenBank/DDBJ whole genome shotgun (WGS) entry which is preliminary data.</text>
</comment>
<organism evidence="5 6">
    <name type="scientific">Streptomyces eurocidicus</name>
    <name type="common">Streptoverticillium eurocidicus</name>
    <dbReference type="NCBI Taxonomy" id="66423"/>
    <lineage>
        <taxon>Bacteria</taxon>
        <taxon>Bacillati</taxon>
        <taxon>Actinomycetota</taxon>
        <taxon>Actinomycetes</taxon>
        <taxon>Kitasatosporales</taxon>
        <taxon>Streptomycetaceae</taxon>
        <taxon>Streptomyces</taxon>
    </lineage>
</organism>
<dbReference type="GO" id="GO:0006310">
    <property type="term" value="P:DNA recombination"/>
    <property type="evidence" value="ECO:0007669"/>
    <property type="project" value="UniProtKB-KW"/>
</dbReference>
<dbReference type="AlphaFoldDB" id="A0A7W8F458"/>
<keyword evidence="2" id="KW-0233">DNA recombination</keyword>
<dbReference type="Gene3D" id="1.10.443.10">
    <property type="entry name" value="Intergrase catalytic core"/>
    <property type="match status" value="1"/>
</dbReference>
<dbReference type="EMBL" id="JACHJF010000027">
    <property type="protein sequence ID" value="MBB5122493.1"/>
    <property type="molecule type" value="Genomic_DNA"/>
</dbReference>
<dbReference type="GO" id="GO:0015074">
    <property type="term" value="P:DNA integration"/>
    <property type="evidence" value="ECO:0007669"/>
    <property type="project" value="InterPro"/>
</dbReference>
<evidence type="ECO:0000256" key="2">
    <source>
        <dbReference type="ARBA" id="ARBA00023172"/>
    </source>
</evidence>
<keyword evidence="1" id="KW-0238">DNA-binding</keyword>
<dbReference type="PROSITE" id="PS51898">
    <property type="entry name" value="TYR_RECOMBINASE"/>
    <property type="match status" value="1"/>
</dbReference>
<feature type="domain" description="Tyr recombinase" evidence="4">
    <location>
        <begin position="217"/>
        <end position="441"/>
    </location>
</feature>
<evidence type="ECO:0000256" key="1">
    <source>
        <dbReference type="ARBA" id="ARBA00023125"/>
    </source>
</evidence>
<evidence type="ECO:0000256" key="3">
    <source>
        <dbReference type="SAM" id="MobiDB-lite"/>
    </source>
</evidence>
<dbReference type="RefSeq" id="WP_146045570.1">
    <property type="nucleotide sequence ID" value="NZ_JACHJF010000027.1"/>
</dbReference>
<name>A0A7W8F458_STREU</name>
<accession>A0A7W8F458</accession>
<evidence type="ECO:0000313" key="6">
    <source>
        <dbReference type="Proteomes" id="UP000528608"/>
    </source>
</evidence>
<dbReference type="InterPro" id="IPR011010">
    <property type="entry name" value="DNA_brk_join_enz"/>
</dbReference>
<dbReference type="SUPFAM" id="SSF56349">
    <property type="entry name" value="DNA breaking-rejoining enzymes"/>
    <property type="match status" value="1"/>
</dbReference>
<dbReference type="InterPro" id="IPR013762">
    <property type="entry name" value="Integrase-like_cat_sf"/>
</dbReference>
<dbReference type="Gene3D" id="1.10.150.130">
    <property type="match status" value="1"/>
</dbReference>
<dbReference type="InterPro" id="IPR010998">
    <property type="entry name" value="Integrase_recombinase_N"/>
</dbReference>
<dbReference type="Proteomes" id="UP000528608">
    <property type="component" value="Unassembled WGS sequence"/>
</dbReference>
<dbReference type="OrthoDB" id="3175606at2"/>
<reference evidence="5 6" key="1">
    <citation type="submission" date="2020-08" db="EMBL/GenBank/DDBJ databases">
        <title>Genomic Encyclopedia of Type Strains, Phase III (KMG-III): the genomes of soil and plant-associated and newly described type strains.</title>
        <authorList>
            <person name="Whitman W."/>
        </authorList>
    </citation>
    <scope>NUCLEOTIDE SEQUENCE [LARGE SCALE GENOMIC DNA]</scope>
    <source>
        <strain evidence="5 6">CECT 3259</strain>
    </source>
</reference>
<gene>
    <name evidence="5" type="ORF">FHS36_005964</name>
</gene>
<dbReference type="InterPro" id="IPR002104">
    <property type="entry name" value="Integrase_catalytic"/>
</dbReference>